<accession>A0A498KAE2</accession>
<keyword evidence="3" id="KW-1185">Reference proteome</keyword>
<gene>
    <name evidence="2" type="ORF">DVH24_003976</name>
</gene>
<reference evidence="2 3" key="1">
    <citation type="submission" date="2018-10" db="EMBL/GenBank/DDBJ databases">
        <title>A high-quality apple genome assembly.</title>
        <authorList>
            <person name="Hu J."/>
        </authorList>
    </citation>
    <scope>NUCLEOTIDE SEQUENCE [LARGE SCALE GENOMIC DNA]</scope>
    <source>
        <strain evidence="3">cv. HFTH1</strain>
        <tissue evidence="2">Young leaf</tissue>
    </source>
</reference>
<protein>
    <submittedName>
        <fullName evidence="2">Uncharacterized protein</fullName>
    </submittedName>
</protein>
<organism evidence="2 3">
    <name type="scientific">Malus domestica</name>
    <name type="common">Apple</name>
    <name type="synonym">Pyrus malus</name>
    <dbReference type="NCBI Taxonomy" id="3750"/>
    <lineage>
        <taxon>Eukaryota</taxon>
        <taxon>Viridiplantae</taxon>
        <taxon>Streptophyta</taxon>
        <taxon>Embryophyta</taxon>
        <taxon>Tracheophyta</taxon>
        <taxon>Spermatophyta</taxon>
        <taxon>Magnoliopsida</taxon>
        <taxon>eudicotyledons</taxon>
        <taxon>Gunneridae</taxon>
        <taxon>Pentapetalae</taxon>
        <taxon>rosids</taxon>
        <taxon>fabids</taxon>
        <taxon>Rosales</taxon>
        <taxon>Rosaceae</taxon>
        <taxon>Amygdaloideae</taxon>
        <taxon>Maleae</taxon>
        <taxon>Malus</taxon>
    </lineage>
</organism>
<keyword evidence="1" id="KW-0732">Signal</keyword>
<comment type="caution">
    <text evidence="2">The sequence shown here is derived from an EMBL/GenBank/DDBJ whole genome shotgun (WGS) entry which is preliminary data.</text>
</comment>
<evidence type="ECO:0000313" key="3">
    <source>
        <dbReference type="Proteomes" id="UP000290289"/>
    </source>
</evidence>
<dbReference type="AlphaFoldDB" id="A0A498KAE2"/>
<feature type="signal peptide" evidence="1">
    <location>
        <begin position="1"/>
        <end position="17"/>
    </location>
</feature>
<dbReference type="Proteomes" id="UP000290289">
    <property type="component" value="Chromosome 3"/>
</dbReference>
<name>A0A498KAE2_MALDO</name>
<dbReference type="EMBL" id="RDQH01000329">
    <property type="protein sequence ID" value="RXI03324.1"/>
    <property type="molecule type" value="Genomic_DNA"/>
</dbReference>
<proteinExistence type="predicted"/>
<evidence type="ECO:0000256" key="1">
    <source>
        <dbReference type="SAM" id="SignalP"/>
    </source>
</evidence>
<evidence type="ECO:0000313" key="2">
    <source>
        <dbReference type="EMBL" id="RXI03324.1"/>
    </source>
</evidence>
<sequence length="80" mass="8708">MVMIMLLQFCLIMELLCMFRKIPSFKDLTGIFSLEMMDGDNPASYLCSPEGLLQQVGLTHAAVLVTAGRAGSLGVLDLEV</sequence>
<feature type="chain" id="PRO_5019867410" evidence="1">
    <location>
        <begin position="18"/>
        <end position="80"/>
    </location>
</feature>